<evidence type="ECO:0000313" key="3">
    <source>
        <dbReference type="Proteomes" id="UP001461498"/>
    </source>
</evidence>
<organism evidence="2 3">
    <name type="scientific">Rhynocoris fuscipes</name>
    <dbReference type="NCBI Taxonomy" id="488301"/>
    <lineage>
        <taxon>Eukaryota</taxon>
        <taxon>Metazoa</taxon>
        <taxon>Ecdysozoa</taxon>
        <taxon>Arthropoda</taxon>
        <taxon>Hexapoda</taxon>
        <taxon>Insecta</taxon>
        <taxon>Pterygota</taxon>
        <taxon>Neoptera</taxon>
        <taxon>Paraneoptera</taxon>
        <taxon>Hemiptera</taxon>
        <taxon>Heteroptera</taxon>
        <taxon>Panheteroptera</taxon>
        <taxon>Cimicomorpha</taxon>
        <taxon>Reduviidae</taxon>
        <taxon>Harpactorinae</taxon>
        <taxon>Harpactorini</taxon>
        <taxon>Rhynocoris</taxon>
    </lineage>
</organism>
<gene>
    <name evidence="2" type="ORF">O3M35_010842</name>
</gene>
<dbReference type="EMBL" id="JAPXFL010000007">
    <property type="protein sequence ID" value="KAK9504526.1"/>
    <property type="molecule type" value="Genomic_DNA"/>
</dbReference>
<comment type="caution">
    <text evidence="2">The sequence shown here is derived from an EMBL/GenBank/DDBJ whole genome shotgun (WGS) entry which is preliminary data.</text>
</comment>
<dbReference type="Proteomes" id="UP001461498">
    <property type="component" value="Unassembled WGS sequence"/>
</dbReference>
<feature type="region of interest" description="Disordered" evidence="1">
    <location>
        <begin position="41"/>
        <end position="81"/>
    </location>
</feature>
<name>A0AAW1D1G3_9HEMI</name>
<keyword evidence="3" id="KW-1185">Reference proteome</keyword>
<accession>A0AAW1D1G3</accession>
<protein>
    <submittedName>
        <fullName evidence="2">Uncharacterized protein</fullName>
    </submittedName>
</protein>
<sequence length="133" mass="14866">MSWTAAEADPRIGHLSDKLRHMRQVVVSRLSEKWGLESDSLIKSEGSGSGAGPSGTWPSDDEEYEQPYWSEGSGSGDRPDTRGTIYIILFSTFLKYNSRFNEFCSLWYMQPGPAQGNLAKQRSNLVPNEKCSI</sequence>
<dbReference type="AlphaFoldDB" id="A0AAW1D1G3"/>
<reference evidence="2 3" key="1">
    <citation type="submission" date="2022-12" db="EMBL/GenBank/DDBJ databases">
        <title>Chromosome-level genome assembly of true bugs.</title>
        <authorList>
            <person name="Ma L."/>
            <person name="Li H."/>
        </authorList>
    </citation>
    <scope>NUCLEOTIDE SEQUENCE [LARGE SCALE GENOMIC DNA]</scope>
    <source>
        <strain evidence="2">Lab_2022b</strain>
    </source>
</reference>
<evidence type="ECO:0000313" key="2">
    <source>
        <dbReference type="EMBL" id="KAK9504526.1"/>
    </source>
</evidence>
<evidence type="ECO:0000256" key="1">
    <source>
        <dbReference type="SAM" id="MobiDB-lite"/>
    </source>
</evidence>
<proteinExistence type="predicted"/>